<dbReference type="InterPro" id="IPR050250">
    <property type="entry name" value="Macrolide_Exporter_MacB"/>
</dbReference>
<organism evidence="11 12">
    <name type="scientific">Gemmiger formicilis</name>
    <dbReference type="NCBI Taxonomy" id="745368"/>
    <lineage>
        <taxon>Bacteria</taxon>
        <taxon>Bacillati</taxon>
        <taxon>Bacillota</taxon>
        <taxon>Clostridia</taxon>
        <taxon>Eubacteriales</taxon>
        <taxon>Gemmiger</taxon>
    </lineage>
</organism>
<feature type="domain" description="MacB-like periplasmic core" evidence="10">
    <location>
        <begin position="21"/>
        <end position="295"/>
    </location>
</feature>
<dbReference type="OrthoDB" id="9770099at2"/>
<proteinExistence type="inferred from homology"/>
<evidence type="ECO:0000259" key="9">
    <source>
        <dbReference type="Pfam" id="PF02687"/>
    </source>
</evidence>
<dbReference type="STRING" id="745368.SAMN02745178_02236"/>
<comment type="subcellular location">
    <subcellularLocation>
        <location evidence="1">Cell membrane</location>
        <topology evidence="1">Multi-pass membrane protein</topology>
    </subcellularLocation>
</comment>
<reference evidence="11 12" key="1">
    <citation type="submission" date="2017-02" db="EMBL/GenBank/DDBJ databases">
        <authorList>
            <person name="Peterson S.W."/>
        </authorList>
    </citation>
    <scope>NUCLEOTIDE SEQUENCE [LARGE SCALE GENOMIC DNA]</scope>
    <source>
        <strain evidence="11 12">ATCC 27749</strain>
    </source>
</reference>
<evidence type="ECO:0000256" key="1">
    <source>
        <dbReference type="ARBA" id="ARBA00004651"/>
    </source>
</evidence>
<gene>
    <name evidence="11" type="ORF">SAMN02745178_02236</name>
</gene>
<evidence type="ECO:0000256" key="4">
    <source>
        <dbReference type="ARBA" id="ARBA00022989"/>
    </source>
</evidence>
<feature type="transmembrane region" description="Helical" evidence="8">
    <location>
        <begin position="435"/>
        <end position="457"/>
    </location>
</feature>
<feature type="transmembrane region" description="Helical" evidence="8">
    <location>
        <begin position="320"/>
        <end position="346"/>
    </location>
</feature>
<feature type="transmembrane region" description="Helical" evidence="8">
    <location>
        <begin position="21"/>
        <end position="44"/>
    </location>
</feature>
<comment type="similarity">
    <text evidence="6">Belongs to the ABC-4 integral membrane protein family.</text>
</comment>
<dbReference type="InterPro" id="IPR003838">
    <property type="entry name" value="ABC3_permease_C"/>
</dbReference>
<sequence length="474" mass="51578">MKISDEISLSARNLLRRKGRTALTLVGVVIGTCMVVLMISLGIAQTKTNEEMLQSWGDLTQVQIYGYGTMVGSDGKPLYLDDAAIANIKQIPHVAAATPYAQAYNLEGTITAGRNDRYTMEIYNLIGIDPTALEPMGFALQSGSWLTNTPASEKAAKLQILVGGSTGYEFQDSRKSPNSPKRYRWQGQTDANGKELPPFVDIDKDKMTLTIRTGEGSTEKTRSWELEVVGVLEPDGAKGYWTQSGIVLRIQDMKMLQKVYNDMTKTKTEEKSYEQVYVKVDDLKNVTDVETAIHELGFTNTYSMNQQREEMQQQVIKSQMIFGGIAAVSLFVAAINIINTMTMAIYERTREIGVMKVLGCELGSIRTMFLLESSTIGFIGGLIGVAFSLLASFVLNNLSTILAAFGQGGGLDLSGMMGGGYYYMDGGGSAAISIIPPWLMLAALVFATLVGLVAGILPANKAVRISALEAIRHD</sequence>
<evidence type="ECO:0000313" key="11">
    <source>
        <dbReference type="EMBL" id="SKA92391.1"/>
    </source>
</evidence>
<dbReference type="PANTHER" id="PTHR30572">
    <property type="entry name" value="MEMBRANE COMPONENT OF TRANSPORTER-RELATED"/>
    <property type="match status" value="1"/>
</dbReference>
<evidence type="ECO:0000256" key="6">
    <source>
        <dbReference type="ARBA" id="ARBA00038076"/>
    </source>
</evidence>
<accession>A0A1T4XTL3</accession>
<dbReference type="Pfam" id="PF12704">
    <property type="entry name" value="MacB_PCD"/>
    <property type="match status" value="1"/>
</dbReference>
<evidence type="ECO:0000256" key="8">
    <source>
        <dbReference type="SAM" id="Phobius"/>
    </source>
</evidence>
<keyword evidence="5 8" id="KW-0472">Membrane</keyword>
<evidence type="ECO:0000256" key="3">
    <source>
        <dbReference type="ARBA" id="ARBA00022692"/>
    </source>
</evidence>
<dbReference type="EMBL" id="FUYF01000015">
    <property type="protein sequence ID" value="SKA92391.1"/>
    <property type="molecule type" value="Genomic_DNA"/>
</dbReference>
<keyword evidence="4 8" id="KW-1133">Transmembrane helix</keyword>
<evidence type="ECO:0000313" key="12">
    <source>
        <dbReference type="Proteomes" id="UP000190286"/>
    </source>
</evidence>
<feature type="transmembrane region" description="Helical" evidence="8">
    <location>
        <begin position="401"/>
        <end position="423"/>
    </location>
</feature>
<dbReference type="Pfam" id="PF02687">
    <property type="entry name" value="FtsX"/>
    <property type="match status" value="1"/>
</dbReference>
<dbReference type="GeneID" id="93338681"/>
<name>A0A1T4XTL3_9FIRM</name>
<feature type="transmembrane region" description="Helical" evidence="8">
    <location>
        <begin position="376"/>
        <end position="395"/>
    </location>
</feature>
<evidence type="ECO:0000256" key="2">
    <source>
        <dbReference type="ARBA" id="ARBA00022475"/>
    </source>
</evidence>
<dbReference type="GO" id="GO:0005886">
    <property type="term" value="C:plasma membrane"/>
    <property type="evidence" value="ECO:0007669"/>
    <property type="project" value="UniProtKB-SubCell"/>
</dbReference>
<protein>
    <submittedName>
        <fullName evidence="11">ABC-type antimicrobial peptide transport system, permease component</fullName>
    </submittedName>
</protein>
<evidence type="ECO:0000259" key="10">
    <source>
        <dbReference type="Pfam" id="PF12704"/>
    </source>
</evidence>
<evidence type="ECO:0000256" key="7">
    <source>
        <dbReference type="SAM" id="MobiDB-lite"/>
    </source>
</evidence>
<dbReference type="GO" id="GO:0022857">
    <property type="term" value="F:transmembrane transporter activity"/>
    <property type="evidence" value="ECO:0007669"/>
    <property type="project" value="TreeGrafter"/>
</dbReference>
<dbReference type="Proteomes" id="UP000190286">
    <property type="component" value="Unassembled WGS sequence"/>
</dbReference>
<keyword evidence="2" id="KW-1003">Cell membrane</keyword>
<evidence type="ECO:0000256" key="5">
    <source>
        <dbReference type="ARBA" id="ARBA00023136"/>
    </source>
</evidence>
<dbReference type="RefSeq" id="WP_078785099.1">
    <property type="nucleotide sequence ID" value="NZ_CAKVQS010000040.1"/>
</dbReference>
<keyword evidence="3 8" id="KW-0812">Transmembrane</keyword>
<keyword evidence="12" id="KW-1185">Reference proteome</keyword>
<feature type="domain" description="ABC3 transporter permease C-terminal" evidence="9">
    <location>
        <begin position="325"/>
        <end position="466"/>
    </location>
</feature>
<dbReference type="PANTHER" id="PTHR30572:SF4">
    <property type="entry name" value="ABC TRANSPORTER PERMEASE YTRF"/>
    <property type="match status" value="1"/>
</dbReference>
<dbReference type="AlphaFoldDB" id="A0A1T4XTL3"/>
<dbReference type="InterPro" id="IPR025857">
    <property type="entry name" value="MacB_PCD"/>
</dbReference>
<feature type="region of interest" description="Disordered" evidence="7">
    <location>
        <begin position="168"/>
        <end position="197"/>
    </location>
</feature>